<protein>
    <recommendedName>
        <fullName evidence="1">C-type lectin domain-containing protein</fullName>
    </recommendedName>
</protein>
<dbReference type="InterPro" id="IPR050111">
    <property type="entry name" value="C-type_lectin/snaclec_domain"/>
</dbReference>
<dbReference type="Gene3D" id="3.10.100.10">
    <property type="entry name" value="Mannose-Binding Protein A, subunit A"/>
    <property type="match status" value="1"/>
</dbReference>
<dbReference type="SMART" id="SM00034">
    <property type="entry name" value="CLECT"/>
    <property type="match status" value="1"/>
</dbReference>
<dbReference type="PROSITE" id="PS50041">
    <property type="entry name" value="C_TYPE_LECTIN_2"/>
    <property type="match status" value="1"/>
</dbReference>
<accession>A0A016VPS6</accession>
<dbReference type="InterPro" id="IPR016187">
    <property type="entry name" value="CTDL_fold"/>
</dbReference>
<proteinExistence type="predicted"/>
<dbReference type="EMBL" id="JARK01001342">
    <property type="protein sequence ID" value="EYC29544.1"/>
    <property type="molecule type" value="Genomic_DNA"/>
</dbReference>
<feature type="domain" description="C-type lectin" evidence="1">
    <location>
        <begin position="36"/>
        <end position="151"/>
    </location>
</feature>
<keyword evidence="3" id="KW-1185">Reference proteome</keyword>
<reference evidence="3" key="1">
    <citation type="journal article" date="2015" name="Nat. Genet.">
        <title>The genome and transcriptome of the zoonotic hookworm Ancylostoma ceylanicum identify infection-specific gene families.</title>
        <authorList>
            <person name="Schwarz E.M."/>
            <person name="Hu Y."/>
            <person name="Antoshechkin I."/>
            <person name="Miller M.M."/>
            <person name="Sternberg P.W."/>
            <person name="Aroian R.V."/>
        </authorList>
    </citation>
    <scope>NUCLEOTIDE SEQUENCE</scope>
    <source>
        <strain evidence="3">HY135</strain>
    </source>
</reference>
<dbReference type="OrthoDB" id="6104007at2759"/>
<evidence type="ECO:0000313" key="2">
    <source>
        <dbReference type="EMBL" id="EYC29544.1"/>
    </source>
</evidence>
<comment type="caution">
    <text evidence="2">The sequence shown here is derived from an EMBL/GenBank/DDBJ whole genome shotgun (WGS) entry which is preliminary data.</text>
</comment>
<evidence type="ECO:0000313" key="3">
    <source>
        <dbReference type="Proteomes" id="UP000024635"/>
    </source>
</evidence>
<dbReference type="InterPro" id="IPR001304">
    <property type="entry name" value="C-type_lectin-like"/>
</dbReference>
<dbReference type="PANTHER" id="PTHR22803">
    <property type="entry name" value="MANNOSE, PHOSPHOLIPASE, LECTIN RECEPTOR RELATED"/>
    <property type="match status" value="1"/>
</dbReference>
<sequence length="156" mass="18285">MDEWSWVPRCDKGTPALKSGETPGSGSHGVIRRFCDRATWDDAMRTCKSFGGYLVTIGDEEENNFVGAISHTYGTYTYTWRGARRDPVENEKFVRHDNKTKWEFTNWRKDILRPDDYMGREKCVEMDEGNSGLEPGWNDFPYWEPLQYLCEREFAM</sequence>
<dbReference type="SUPFAM" id="SSF56436">
    <property type="entry name" value="C-type lectin-like"/>
    <property type="match status" value="1"/>
</dbReference>
<gene>
    <name evidence="2" type="primary">Acey_s0006.g3028</name>
    <name evidence="2" type="ORF">Y032_0006g3028</name>
</gene>
<dbReference type="AlphaFoldDB" id="A0A016VPS6"/>
<name>A0A016VPS6_9BILA</name>
<dbReference type="InterPro" id="IPR016186">
    <property type="entry name" value="C-type_lectin-like/link_sf"/>
</dbReference>
<evidence type="ECO:0000259" key="1">
    <source>
        <dbReference type="PROSITE" id="PS50041"/>
    </source>
</evidence>
<dbReference type="Proteomes" id="UP000024635">
    <property type="component" value="Unassembled WGS sequence"/>
</dbReference>
<organism evidence="2 3">
    <name type="scientific">Ancylostoma ceylanicum</name>
    <dbReference type="NCBI Taxonomy" id="53326"/>
    <lineage>
        <taxon>Eukaryota</taxon>
        <taxon>Metazoa</taxon>
        <taxon>Ecdysozoa</taxon>
        <taxon>Nematoda</taxon>
        <taxon>Chromadorea</taxon>
        <taxon>Rhabditida</taxon>
        <taxon>Rhabditina</taxon>
        <taxon>Rhabditomorpha</taxon>
        <taxon>Strongyloidea</taxon>
        <taxon>Ancylostomatidae</taxon>
        <taxon>Ancylostomatinae</taxon>
        <taxon>Ancylostoma</taxon>
    </lineage>
</organism>
<dbReference type="Pfam" id="PF00059">
    <property type="entry name" value="Lectin_C"/>
    <property type="match status" value="1"/>
</dbReference>
<dbReference type="CDD" id="cd00037">
    <property type="entry name" value="CLECT"/>
    <property type="match status" value="1"/>
</dbReference>